<feature type="domain" description="NAD(P)-binding" evidence="1">
    <location>
        <begin position="7"/>
        <end position="309"/>
    </location>
</feature>
<organism evidence="2 3">
    <name type="scientific">Pseudoalteromonas citrea</name>
    <dbReference type="NCBI Taxonomy" id="43655"/>
    <lineage>
        <taxon>Bacteria</taxon>
        <taxon>Pseudomonadati</taxon>
        <taxon>Pseudomonadota</taxon>
        <taxon>Gammaproteobacteria</taxon>
        <taxon>Alteromonadales</taxon>
        <taxon>Pseudoalteromonadaceae</taxon>
        <taxon>Pseudoalteromonas</taxon>
    </lineage>
</organism>
<evidence type="ECO:0000259" key="1">
    <source>
        <dbReference type="Pfam" id="PF16363"/>
    </source>
</evidence>
<comment type="caution">
    <text evidence="2">The sequence shown here is derived from an EMBL/GenBank/DDBJ whole genome shotgun (WGS) entry which is preliminary data.</text>
</comment>
<dbReference type="Pfam" id="PF16363">
    <property type="entry name" value="GDP_Man_Dehyd"/>
    <property type="match status" value="1"/>
</dbReference>
<dbReference type="InterPro" id="IPR036291">
    <property type="entry name" value="NAD(P)-bd_dom_sf"/>
</dbReference>
<proteinExistence type="predicted"/>
<dbReference type="PANTHER" id="PTHR43000">
    <property type="entry name" value="DTDP-D-GLUCOSE 4,6-DEHYDRATASE-RELATED"/>
    <property type="match status" value="1"/>
</dbReference>
<gene>
    <name evidence="2" type="ORF">PCIT_a0519</name>
</gene>
<dbReference type="RefSeq" id="WP_010364952.1">
    <property type="nucleotide sequence ID" value="NZ_AHBZ03000014.1"/>
</dbReference>
<dbReference type="InterPro" id="IPR016040">
    <property type="entry name" value="NAD(P)-bd_dom"/>
</dbReference>
<dbReference type="SUPFAM" id="SSF51735">
    <property type="entry name" value="NAD(P)-binding Rossmann-fold domains"/>
    <property type="match status" value="1"/>
</dbReference>
<dbReference type="EMBL" id="AHBZ03000014">
    <property type="protein sequence ID" value="KAF7774122.1"/>
    <property type="molecule type" value="Genomic_DNA"/>
</dbReference>
<dbReference type="Gene3D" id="3.90.25.10">
    <property type="entry name" value="UDP-galactose 4-epimerase, domain 1"/>
    <property type="match status" value="1"/>
</dbReference>
<reference evidence="2" key="2">
    <citation type="submission" date="2015-03" db="EMBL/GenBank/DDBJ databases">
        <title>Genome sequence of Pseudoalteromonas citrea.</title>
        <authorList>
            <person name="Xie B.-B."/>
            <person name="Rong J.-C."/>
            <person name="Qin Q.-L."/>
            <person name="Zhang Y.-Z."/>
        </authorList>
    </citation>
    <scope>NUCLEOTIDE SEQUENCE</scope>
    <source>
        <strain evidence="2">DSM 8771</strain>
    </source>
</reference>
<dbReference type="Gene3D" id="3.40.50.720">
    <property type="entry name" value="NAD(P)-binding Rossmann-like Domain"/>
    <property type="match status" value="1"/>
</dbReference>
<dbReference type="Proteomes" id="UP000016487">
    <property type="component" value="Unassembled WGS sequence"/>
</dbReference>
<name>A0AAD4AKR0_9GAMM</name>
<accession>A0AAD4AKR0</accession>
<sequence>MSNAPVLVLGSNSFSGASFCAHMLGQGKKIVAASRSLEPIDALLPYKWKHNHQSNLQFKQLDLNHQLDKIISLVKREKISQVYNFAAQSMVGQSWEFPEHWFMTNAVSTIKLHNALRQLDTLDKYIHISTPEVYGSCKGLVPEHRKYHPSTPYAVSRAAADMSLHTFSDVYDFPVVFTRAANVFGEGQQLYRIIPRTILYILLGKKLPLHGGGHSTRSFIHIDDVSHATQLIGDSGNNGEIYHISTQRMITIRAIVEMLCEMMNVPFEKVCEVTDDRLGKDAAYLLDTKKIRTELSWEDKIELENGLQRTIDWVSNNLNTLSKQPLEYIHKA</sequence>
<reference evidence="2" key="1">
    <citation type="journal article" date="2012" name="J. Bacteriol.">
        <title>Genome sequences of type strains of seven species of the marine bacterium Pseudoalteromonas.</title>
        <authorList>
            <person name="Xie B.B."/>
            <person name="Shu Y.L."/>
            <person name="Qin Q.L."/>
            <person name="Rong J.C."/>
            <person name="Zhang X.Y."/>
            <person name="Chen X.L."/>
            <person name="Shi M."/>
            <person name="He H.L."/>
            <person name="Zhou B.C."/>
            <person name="Zhang Y.Z."/>
        </authorList>
    </citation>
    <scope>NUCLEOTIDE SEQUENCE</scope>
    <source>
        <strain evidence="2">DSM 8771</strain>
    </source>
</reference>
<protein>
    <recommendedName>
        <fullName evidence="1">NAD(P)-binding domain-containing protein</fullName>
    </recommendedName>
</protein>
<evidence type="ECO:0000313" key="3">
    <source>
        <dbReference type="Proteomes" id="UP000016487"/>
    </source>
</evidence>
<dbReference type="AlphaFoldDB" id="A0AAD4AKR0"/>
<evidence type="ECO:0000313" key="2">
    <source>
        <dbReference type="EMBL" id="KAF7774122.1"/>
    </source>
</evidence>